<dbReference type="InterPro" id="IPR050915">
    <property type="entry name" value="MAP_kinase_kinase"/>
</dbReference>
<feature type="region of interest" description="Disordered" evidence="25">
    <location>
        <begin position="273"/>
        <end position="298"/>
    </location>
</feature>
<reference evidence="27" key="2">
    <citation type="submission" date="2025-09" db="UniProtKB">
        <authorList>
            <consortium name="Ensembl"/>
        </authorList>
    </citation>
    <scope>IDENTIFICATION</scope>
</reference>
<dbReference type="GO" id="GO:0005770">
    <property type="term" value="C:late endosome"/>
    <property type="evidence" value="ECO:0007669"/>
    <property type="project" value="UniProtKB-ARBA"/>
</dbReference>
<evidence type="ECO:0000256" key="18">
    <source>
        <dbReference type="ARBA" id="ARBA00042350"/>
    </source>
</evidence>
<dbReference type="Gene3D" id="3.30.200.20">
    <property type="entry name" value="Phosphorylase Kinase, domain 1"/>
    <property type="match status" value="1"/>
</dbReference>
<dbReference type="PANTHER" id="PTHR47448:SF2">
    <property type="entry name" value="MITOGEN-ACTIVATED PROTEIN KINASE KINASE 1"/>
    <property type="match status" value="1"/>
</dbReference>
<proteinExistence type="inferred from homology"/>
<keyword evidence="4" id="KW-0963">Cytoplasm</keyword>
<comment type="similarity">
    <text evidence="14">Belongs to the protein kinase superfamily. STE Ser/Thr protein kinase family. MAP kinase kinase subfamily.</text>
</comment>
<comment type="catalytic activity">
    <reaction evidence="21">
        <text>L-tyrosyl-[protein] + ATP = O-phospho-L-tyrosyl-[protein] + ADP + H(+)</text>
        <dbReference type="Rhea" id="RHEA:10596"/>
        <dbReference type="Rhea" id="RHEA-COMP:10136"/>
        <dbReference type="Rhea" id="RHEA-COMP:20101"/>
        <dbReference type="ChEBI" id="CHEBI:15378"/>
        <dbReference type="ChEBI" id="CHEBI:30616"/>
        <dbReference type="ChEBI" id="CHEBI:46858"/>
        <dbReference type="ChEBI" id="CHEBI:61978"/>
        <dbReference type="ChEBI" id="CHEBI:456216"/>
        <dbReference type="EC" id="2.7.12.2"/>
    </reaction>
</comment>
<dbReference type="InterPro" id="IPR017441">
    <property type="entry name" value="Protein_kinase_ATP_BS"/>
</dbReference>
<comment type="catalytic activity">
    <reaction evidence="19">
        <text>L-seryl-[protein] + ATP = O-phospho-L-seryl-[protein] + ADP + H(+)</text>
        <dbReference type="Rhea" id="RHEA:17989"/>
        <dbReference type="Rhea" id="RHEA-COMP:9863"/>
        <dbReference type="Rhea" id="RHEA-COMP:11604"/>
        <dbReference type="ChEBI" id="CHEBI:15378"/>
        <dbReference type="ChEBI" id="CHEBI:29999"/>
        <dbReference type="ChEBI" id="CHEBI:30616"/>
        <dbReference type="ChEBI" id="CHEBI:83421"/>
        <dbReference type="ChEBI" id="CHEBI:456216"/>
        <dbReference type="EC" id="2.7.12.2"/>
    </reaction>
</comment>
<evidence type="ECO:0000259" key="26">
    <source>
        <dbReference type="PROSITE" id="PS50011"/>
    </source>
</evidence>
<dbReference type="GO" id="GO:0004708">
    <property type="term" value="F:MAP kinase kinase activity"/>
    <property type="evidence" value="ECO:0007669"/>
    <property type="project" value="UniProtKB-EC"/>
</dbReference>
<dbReference type="SMART" id="SM00220">
    <property type="entry name" value="S_TKc"/>
    <property type="match status" value="1"/>
</dbReference>
<dbReference type="GO" id="GO:0032872">
    <property type="term" value="P:regulation of stress-activated MAPK cascade"/>
    <property type="evidence" value="ECO:0007669"/>
    <property type="project" value="UniProtKB-ARBA"/>
</dbReference>
<feature type="coiled-coil region" evidence="24">
    <location>
        <begin position="19"/>
        <end position="49"/>
    </location>
</feature>
<dbReference type="GO" id="GO:2000641">
    <property type="term" value="P:regulation of early endosome to late endosome transport"/>
    <property type="evidence" value="ECO:0007669"/>
    <property type="project" value="UniProtKB-ARBA"/>
</dbReference>
<reference evidence="27" key="1">
    <citation type="submission" date="2025-08" db="UniProtKB">
        <authorList>
            <consortium name="Ensembl"/>
        </authorList>
    </citation>
    <scope>IDENTIFICATION</scope>
</reference>
<evidence type="ECO:0000256" key="9">
    <source>
        <dbReference type="ARBA" id="ARBA00022777"/>
    </source>
</evidence>
<keyword evidence="8 22" id="KW-0547">Nucleotide-binding</keyword>
<evidence type="ECO:0000256" key="6">
    <source>
        <dbReference type="ARBA" id="ARBA00022553"/>
    </source>
</evidence>
<dbReference type="AlphaFoldDB" id="A0A671MM48"/>
<keyword evidence="24" id="KW-0175">Coiled coil</keyword>
<evidence type="ECO:0000256" key="23">
    <source>
        <dbReference type="RuleBase" id="RU000304"/>
    </source>
</evidence>
<evidence type="ECO:0000256" key="3">
    <source>
        <dbReference type="ARBA" id="ARBA00004317"/>
    </source>
</evidence>
<evidence type="ECO:0000256" key="5">
    <source>
        <dbReference type="ARBA" id="ARBA00022527"/>
    </source>
</evidence>
<name>A0A671MM48_9TELE</name>
<dbReference type="Proteomes" id="UP000472260">
    <property type="component" value="Unassembled WGS sequence"/>
</dbReference>
<keyword evidence="28" id="KW-1185">Reference proteome</keyword>
<dbReference type="SUPFAM" id="SSF56112">
    <property type="entry name" value="Protein kinase-like (PK-like)"/>
    <property type="match status" value="1"/>
</dbReference>
<sequence length="386" mass="42866">LHPHSSLVTMVISGLAVKNENTSTNLEALQKKLEELELDEQQKKRLEAFLTQKQKVGELKDDDFEKICELGAGNGGVVFKVLHRPSGFIMARKLIHLEIKPAIRNQIIRELQVLHECNSPYIVGFYGAFYSDGEISICMENMDGGSLDQCLKKAGKIPEQILGKVSIAVIKGLSYLREKHKIMHRDVKPSNILVNSRGEIKLCDFGVSGQLIDSMANSFVGTRSYMSPERLQGTHYSVQSDIWSMGLSLVEMAIGRFPIPPPDAKELEQIFGQPLEGDPSASDASPKPRPPGRPGSYSRPPMAIFELLDYIVNEPPPKLPSIFGAEFQDFVNKCLIKNPAERADLKQLMVHPFIKNSEAEEVDFAAWLCSTIGLNQPATPTHSVEM</sequence>
<keyword evidence="10 22" id="KW-0067">ATP-binding</keyword>
<dbReference type="GO" id="GO:0005524">
    <property type="term" value="F:ATP binding"/>
    <property type="evidence" value="ECO:0007669"/>
    <property type="project" value="UniProtKB-UniRule"/>
</dbReference>
<feature type="domain" description="Protein kinase" evidence="26">
    <location>
        <begin position="64"/>
        <end position="354"/>
    </location>
</feature>
<evidence type="ECO:0000256" key="11">
    <source>
        <dbReference type="ARBA" id="ARBA00023137"/>
    </source>
</evidence>
<evidence type="ECO:0000256" key="15">
    <source>
        <dbReference type="ARBA" id="ARBA00038999"/>
    </source>
</evidence>
<evidence type="ECO:0000256" key="10">
    <source>
        <dbReference type="ARBA" id="ARBA00022840"/>
    </source>
</evidence>
<evidence type="ECO:0000256" key="21">
    <source>
        <dbReference type="ARBA" id="ARBA00051693"/>
    </source>
</evidence>
<evidence type="ECO:0000313" key="28">
    <source>
        <dbReference type="Proteomes" id="UP000472260"/>
    </source>
</evidence>
<dbReference type="InterPro" id="IPR008271">
    <property type="entry name" value="Ser/Thr_kinase_AS"/>
</dbReference>
<evidence type="ECO:0000256" key="16">
    <source>
        <dbReference type="ARBA" id="ARBA00040618"/>
    </source>
</evidence>
<evidence type="ECO:0000256" key="22">
    <source>
        <dbReference type="PROSITE-ProRule" id="PRU10141"/>
    </source>
</evidence>
<evidence type="ECO:0000256" key="17">
    <source>
        <dbReference type="ARBA" id="ARBA00042276"/>
    </source>
</evidence>
<keyword evidence="7" id="KW-0808">Transferase</keyword>
<dbReference type="GO" id="GO:0004674">
    <property type="term" value="F:protein serine/threonine kinase activity"/>
    <property type="evidence" value="ECO:0007669"/>
    <property type="project" value="UniProtKB-KW"/>
</dbReference>
<accession>A0A671MM48</accession>
<dbReference type="FunFam" id="1.10.510.10:FF:000115">
    <property type="entry name" value="Dual specificity mitogen-activated protein kinase kinase 1"/>
    <property type="match status" value="1"/>
</dbReference>
<dbReference type="Pfam" id="PF00069">
    <property type="entry name" value="Pkinase"/>
    <property type="match status" value="1"/>
</dbReference>
<evidence type="ECO:0000256" key="4">
    <source>
        <dbReference type="ARBA" id="ARBA00022490"/>
    </source>
</evidence>
<evidence type="ECO:0000256" key="1">
    <source>
        <dbReference type="ARBA" id="ARBA00004123"/>
    </source>
</evidence>
<dbReference type="GO" id="GO:0005813">
    <property type="term" value="C:centrosome"/>
    <property type="evidence" value="ECO:0007669"/>
    <property type="project" value="UniProtKB-SubCell"/>
</dbReference>
<keyword evidence="12" id="KW-0206">Cytoskeleton</keyword>
<keyword evidence="13" id="KW-0539">Nucleus</keyword>
<dbReference type="PROSITE" id="PS00108">
    <property type="entry name" value="PROTEIN_KINASE_ST"/>
    <property type="match status" value="1"/>
</dbReference>
<dbReference type="GO" id="GO:0005769">
    <property type="term" value="C:early endosome"/>
    <property type="evidence" value="ECO:0007669"/>
    <property type="project" value="UniProtKB-ARBA"/>
</dbReference>
<organism evidence="27 28">
    <name type="scientific">Sinocyclocheilus anshuiensis</name>
    <dbReference type="NCBI Taxonomy" id="1608454"/>
    <lineage>
        <taxon>Eukaryota</taxon>
        <taxon>Metazoa</taxon>
        <taxon>Chordata</taxon>
        <taxon>Craniata</taxon>
        <taxon>Vertebrata</taxon>
        <taxon>Euteleostomi</taxon>
        <taxon>Actinopterygii</taxon>
        <taxon>Neopterygii</taxon>
        <taxon>Teleostei</taxon>
        <taxon>Ostariophysi</taxon>
        <taxon>Cypriniformes</taxon>
        <taxon>Cyprinidae</taxon>
        <taxon>Cyprininae</taxon>
        <taxon>Sinocyclocheilus</taxon>
    </lineage>
</organism>
<dbReference type="GO" id="GO:0005634">
    <property type="term" value="C:nucleus"/>
    <property type="evidence" value="ECO:0007669"/>
    <property type="project" value="UniProtKB-SubCell"/>
</dbReference>
<keyword evidence="6" id="KW-0597">Phosphoprotein</keyword>
<evidence type="ECO:0000256" key="25">
    <source>
        <dbReference type="SAM" id="MobiDB-lite"/>
    </source>
</evidence>
<evidence type="ECO:0000256" key="12">
    <source>
        <dbReference type="ARBA" id="ARBA00023212"/>
    </source>
</evidence>
<evidence type="ECO:0000256" key="7">
    <source>
        <dbReference type="ARBA" id="ARBA00022679"/>
    </source>
</evidence>
<dbReference type="PROSITE" id="PS00107">
    <property type="entry name" value="PROTEIN_KINASE_ATP"/>
    <property type="match status" value="1"/>
</dbReference>
<dbReference type="PANTHER" id="PTHR47448">
    <property type="entry name" value="DUAL SPECIFICITY MITOGEN-ACTIVATED PROTEIN KINASE KINASE DSOR1-LIKE PROTEIN"/>
    <property type="match status" value="1"/>
</dbReference>
<dbReference type="CDD" id="cd06650">
    <property type="entry name" value="PKc_MEK1"/>
    <property type="match status" value="1"/>
</dbReference>
<evidence type="ECO:0000313" key="27">
    <source>
        <dbReference type="Ensembl" id="ENSSANP00000034408.1"/>
    </source>
</evidence>
<dbReference type="FunFam" id="3.30.200.20:FF:000100">
    <property type="entry name" value="Dual specificity mitogen-activated protein kinase kinase 1"/>
    <property type="match status" value="1"/>
</dbReference>
<dbReference type="GO" id="GO:0005739">
    <property type="term" value="C:mitochondrion"/>
    <property type="evidence" value="ECO:0007669"/>
    <property type="project" value="UniProtKB-ARBA"/>
</dbReference>
<dbReference type="GO" id="GO:0005925">
    <property type="term" value="C:focal adhesion"/>
    <property type="evidence" value="ECO:0007669"/>
    <property type="project" value="UniProtKB-ARBA"/>
</dbReference>
<gene>
    <name evidence="27" type="primary">LOC107672217</name>
</gene>
<dbReference type="EC" id="2.7.12.2" evidence="15"/>
<comment type="catalytic activity">
    <reaction evidence="20">
        <text>L-threonyl-[protein] + ATP = O-phospho-L-threonyl-[protein] + ADP + H(+)</text>
        <dbReference type="Rhea" id="RHEA:46608"/>
        <dbReference type="Rhea" id="RHEA-COMP:11060"/>
        <dbReference type="Rhea" id="RHEA-COMP:11605"/>
        <dbReference type="ChEBI" id="CHEBI:15378"/>
        <dbReference type="ChEBI" id="CHEBI:30013"/>
        <dbReference type="ChEBI" id="CHEBI:30616"/>
        <dbReference type="ChEBI" id="CHEBI:61977"/>
        <dbReference type="ChEBI" id="CHEBI:456216"/>
        <dbReference type="EC" id="2.7.12.2"/>
    </reaction>
</comment>
<evidence type="ECO:0000256" key="19">
    <source>
        <dbReference type="ARBA" id="ARBA00049014"/>
    </source>
</evidence>
<dbReference type="InterPro" id="IPR011009">
    <property type="entry name" value="Kinase-like_dom_sf"/>
</dbReference>
<evidence type="ECO:0000256" key="13">
    <source>
        <dbReference type="ARBA" id="ARBA00023242"/>
    </source>
</evidence>
<dbReference type="GO" id="GO:0004713">
    <property type="term" value="F:protein tyrosine kinase activity"/>
    <property type="evidence" value="ECO:0007669"/>
    <property type="project" value="UniProtKB-KW"/>
</dbReference>
<dbReference type="PROSITE" id="PS50011">
    <property type="entry name" value="PROTEIN_KINASE_DOM"/>
    <property type="match status" value="1"/>
</dbReference>
<keyword evidence="9" id="KW-0418">Kinase</keyword>
<dbReference type="Gene3D" id="1.10.510.10">
    <property type="entry name" value="Transferase(Phosphotransferase) domain 1"/>
    <property type="match status" value="1"/>
</dbReference>
<evidence type="ECO:0000256" key="8">
    <source>
        <dbReference type="ARBA" id="ARBA00022741"/>
    </source>
</evidence>
<protein>
    <recommendedName>
        <fullName evidence="16">Dual specificity mitogen-activated protein kinase kinase 1</fullName>
        <ecNumber evidence="15">2.7.12.2</ecNumber>
    </recommendedName>
    <alternativeName>
        <fullName evidence="18">ERK activator kinase 1</fullName>
    </alternativeName>
    <alternativeName>
        <fullName evidence="17">MAPK/ERK kinase 1</fullName>
    </alternativeName>
</protein>
<dbReference type="GO" id="GO:0005829">
    <property type="term" value="C:cytosol"/>
    <property type="evidence" value="ECO:0007669"/>
    <property type="project" value="UniProtKB-ARBA"/>
</dbReference>
<evidence type="ECO:0000256" key="24">
    <source>
        <dbReference type="SAM" id="Coils"/>
    </source>
</evidence>
<dbReference type="GO" id="GO:0090170">
    <property type="term" value="P:regulation of Golgi inheritance"/>
    <property type="evidence" value="ECO:0007669"/>
    <property type="project" value="UniProtKB-ARBA"/>
</dbReference>
<evidence type="ECO:0000256" key="2">
    <source>
        <dbReference type="ARBA" id="ARBA00004300"/>
    </source>
</evidence>
<comment type="subcellular location">
    <subcellularLocation>
        <location evidence="2">Cytoplasm</location>
        <location evidence="2">Cytoskeleton</location>
        <location evidence="2">Microtubule organizing center</location>
        <location evidence="2">Centrosome</location>
    </subcellularLocation>
    <subcellularLocation>
        <location evidence="3">Cytoplasm</location>
        <location evidence="3">Cytoskeleton</location>
        <location evidence="3">Microtubule organizing center</location>
        <location evidence="3">Spindle pole body</location>
    </subcellularLocation>
    <subcellularLocation>
        <location evidence="1">Nucleus</location>
    </subcellularLocation>
</comment>
<keyword evidence="11" id="KW-0829">Tyrosine-protein kinase</keyword>
<feature type="binding site" evidence="22">
    <location>
        <position position="93"/>
    </location>
    <ligand>
        <name>ATP</name>
        <dbReference type="ChEBI" id="CHEBI:30616"/>
    </ligand>
</feature>
<keyword evidence="5 23" id="KW-0723">Serine/threonine-protein kinase</keyword>
<dbReference type="InterPro" id="IPR000719">
    <property type="entry name" value="Prot_kinase_dom"/>
</dbReference>
<dbReference type="Ensembl" id="ENSSANT00000036648.1">
    <property type="protein sequence ID" value="ENSSANP00000034408.1"/>
    <property type="gene ID" value="ENSSANG00000016875.1"/>
</dbReference>
<evidence type="ECO:0000256" key="14">
    <source>
        <dbReference type="ARBA" id="ARBA00038035"/>
    </source>
</evidence>
<evidence type="ECO:0000256" key="20">
    <source>
        <dbReference type="ARBA" id="ARBA00049299"/>
    </source>
</evidence>